<feature type="region of interest" description="Disordered" evidence="2">
    <location>
        <begin position="699"/>
        <end position="730"/>
    </location>
</feature>
<accession>A0A9P8JDD1</accession>
<feature type="compositionally biased region" description="Acidic residues" evidence="2">
    <location>
        <begin position="716"/>
        <end position="730"/>
    </location>
</feature>
<protein>
    <submittedName>
        <fullName evidence="3">Uncharacterized protein</fullName>
    </submittedName>
</protein>
<feature type="coiled-coil region" evidence="1">
    <location>
        <begin position="468"/>
        <end position="502"/>
    </location>
</feature>
<comment type="caution">
    <text evidence="3">The sequence shown here is derived from an EMBL/GenBank/DDBJ whole genome shotgun (WGS) entry which is preliminary data.</text>
</comment>
<feature type="compositionally biased region" description="Basic and acidic residues" evidence="2">
    <location>
        <begin position="699"/>
        <end position="714"/>
    </location>
</feature>
<reference evidence="3" key="2">
    <citation type="submission" date="2021-08" db="EMBL/GenBank/DDBJ databases">
        <authorList>
            <person name="Gostincar C."/>
            <person name="Sun X."/>
            <person name="Song Z."/>
            <person name="Gunde-Cimerman N."/>
        </authorList>
    </citation>
    <scope>NUCLEOTIDE SEQUENCE</scope>
    <source>
        <strain evidence="3">EXF-9911</strain>
    </source>
</reference>
<keyword evidence="1" id="KW-0175">Coiled coil</keyword>
<dbReference type="AlphaFoldDB" id="A0A9P8JDD1"/>
<gene>
    <name evidence="3" type="ORF">KCU76_g709</name>
</gene>
<organism evidence="3 4">
    <name type="scientific">Aureobasidium melanogenum</name>
    <name type="common">Aureobasidium pullulans var. melanogenum</name>
    <dbReference type="NCBI Taxonomy" id="46634"/>
    <lineage>
        <taxon>Eukaryota</taxon>
        <taxon>Fungi</taxon>
        <taxon>Dikarya</taxon>
        <taxon>Ascomycota</taxon>
        <taxon>Pezizomycotina</taxon>
        <taxon>Dothideomycetes</taxon>
        <taxon>Dothideomycetidae</taxon>
        <taxon>Dothideales</taxon>
        <taxon>Saccotheciaceae</taxon>
        <taxon>Aureobasidium</taxon>
    </lineage>
</organism>
<feature type="region of interest" description="Disordered" evidence="2">
    <location>
        <begin position="609"/>
        <end position="657"/>
    </location>
</feature>
<name>A0A9P8JDD1_AURME</name>
<reference evidence="3" key="1">
    <citation type="journal article" date="2021" name="J Fungi (Basel)">
        <title>Virulence traits and population genomics of the black yeast Aureobasidium melanogenum.</title>
        <authorList>
            <person name="Cernosa A."/>
            <person name="Sun X."/>
            <person name="Gostincar C."/>
            <person name="Fang C."/>
            <person name="Gunde-Cimerman N."/>
            <person name="Song Z."/>
        </authorList>
    </citation>
    <scope>NUCLEOTIDE SEQUENCE</scope>
    <source>
        <strain evidence="3">EXF-9911</strain>
    </source>
</reference>
<evidence type="ECO:0000256" key="2">
    <source>
        <dbReference type="SAM" id="MobiDB-lite"/>
    </source>
</evidence>
<proteinExistence type="predicted"/>
<feature type="compositionally biased region" description="Low complexity" evidence="2">
    <location>
        <begin position="609"/>
        <end position="625"/>
    </location>
</feature>
<evidence type="ECO:0000256" key="1">
    <source>
        <dbReference type="SAM" id="Coils"/>
    </source>
</evidence>
<feature type="non-terminal residue" evidence="3">
    <location>
        <position position="730"/>
    </location>
</feature>
<evidence type="ECO:0000313" key="3">
    <source>
        <dbReference type="EMBL" id="KAG9700464.1"/>
    </source>
</evidence>
<dbReference type="OrthoDB" id="10499260at2759"/>
<sequence length="730" mass="81706">MATGAQAFITPSSASANPIFYDPTYYGYIPTNPQPDFTLPKPISEMSSAEKTQTRLDFAKRQRDALKEEEDNILKGYKFWRDRYHREMIVAQARGLEYLAEAIIKRDANDNFTDHRASLPTKTQAGQGPTGPTKVTRLTQMLAVLFSMPSEVTQALLRGNFAALAGDVTQPLKAKIPNTPVRSSVPVDKTNRKPYIYILHLVNRSCGNPNMQQMKSIMEHAKEYVRNVRAVAGEGRPKRIIKDGPYTATPHDLEKVLAIDRVKKKDNGTLFPEALNAQGLKMALQQGKTRVNCLYITSNSQLKGIKKIIELTEAGMNKLQQEGWNPHSRDPLPSTIASAGWTADAAKRRNEYYTHNQINGKIRIFDAIGRCLGFDGLSWQCMLLVWNKNAVSMAEHIAHVLGGTYVIQGGMNGEAAGISVSSSDTISYVCYKELERRLLNSSHWSLNRDATEDRYATILASIDKLPHYLRLKKEVNDASIKEADLKRQLEDLKVKRLAKEKAETDAFNHRVQSTGQLLEDIDELDKQLQQLRLIRDTIWSVKGVRDFVNAAQEQDTTWVEPTQVPLSQSLLTQIRSIEPRPVVAEEEFGMEEELEMGEEPEKIVINISSPAASHSSSSSPSSSPSEVAKGPEGEDDPPSDPVQTADSPDDSDQITRIDYIAYNEAGVLVVGVKRPETEQEEMSYVEVMDEGSRRVEGLVRDYYRTHADAPRPPDYEPSEPESDEEMADEP</sequence>
<evidence type="ECO:0000313" key="4">
    <source>
        <dbReference type="Proteomes" id="UP000779574"/>
    </source>
</evidence>
<dbReference type="EMBL" id="JAHFXF010000015">
    <property type="protein sequence ID" value="KAG9700464.1"/>
    <property type="molecule type" value="Genomic_DNA"/>
</dbReference>
<dbReference type="Proteomes" id="UP000779574">
    <property type="component" value="Unassembled WGS sequence"/>
</dbReference>